<dbReference type="EMBL" id="LAZR01042305">
    <property type="protein sequence ID" value="KKL09843.1"/>
    <property type="molecule type" value="Genomic_DNA"/>
</dbReference>
<keyword evidence="1" id="KW-0812">Transmembrane</keyword>
<protein>
    <submittedName>
        <fullName evidence="2">Uncharacterized protein</fullName>
    </submittedName>
</protein>
<proteinExistence type="predicted"/>
<evidence type="ECO:0000313" key="2">
    <source>
        <dbReference type="EMBL" id="KKL09843.1"/>
    </source>
</evidence>
<keyword evidence="1" id="KW-1133">Transmembrane helix</keyword>
<dbReference type="AlphaFoldDB" id="A0A0F9DCY7"/>
<evidence type="ECO:0000256" key="1">
    <source>
        <dbReference type="SAM" id="Phobius"/>
    </source>
</evidence>
<feature type="non-terminal residue" evidence="2">
    <location>
        <position position="85"/>
    </location>
</feature>
<keyword evidence="1" id="KW-0472">Membrane</keyword>
<accession>A0A0F9DCY7</accession>
<feature type="transmembrane region" description="Helical" evidence="1">
    <location>
        <begin position="12"/>
        <end position="30"/>
    </location>
</feature>
<name>A0A0F9DCY7_9ZZZZ</name>
<comment type="caution">
    <text evidence="2">The sequence shown here is derived from an EMBL/GenBank/DDBJ whole genome shotgun (WGS) entry which is preliminary data.</text>
</comment>
<reference evidence="2" key="1">
    <citation type="journal article" date="2015" name="Nature">
        <title>Complex archaea that bridge the gap between prokaryotes and eukaryotes.</title>
        <authorList>
            <person name="Spang A."/>
            <person name="Saw J.H."/>
            <person name="Jorgensen S.L."/>
            <person name="Zaremba-Niedzwiedzka K."/>
            <person name="Martijn J."/>
            <person name="Lind A.E."/>
            <person name="van Eijk R."/>
            <person name="Schleper C."/>
            <person name="Guy L."/>
            <person name="Ettema T.J."/>
        </authorList>
    </citation>
    <scope>NUCLEOTIDE SEQUENCE</scope>
</reference>
<gene>
    <name evidence="2" type="ORF">LCGC14_2561830</name>
</gene>
<organism evidence="2">
    <name type="scientific">marine sediment metagenome</name>
    <dbReference type="NCBI Taxonomy" id="412755"/>
    <lineage>
        <taxon>unclassified sequences</taxon>
        <taxon>metagenomes</taxon>
        <taxon>ecological metagenomes</taxon>
    </lineage>
</organism>
<sequence length="85" mass="9433">MGKNRKGSHVGVVLSFMIFIAFLIFLYPLLIKPAIEANKSNQYLLDDLKTKLTEEVSAELTVSSVEANIGTNQNCIELNNFISIT</sequence>